<evidence type="ECO:0008006" key="4">
    <source>
        <dbReference type="Google" id="ProtNLM"/>
    </source>
</evidence>
<organism evidence="2 3">
    <name type="scientific">Ktedonobacter robiniae</name>
    <dbReference type="NCBI Taxonomy" id="2778365"/>
    <lineage>
        <taxon>Bacteria</taxon>
        <taxon>Bacillati</taxon>
        <taxon>Chloroflexota</taxon>
        <taxon>Ktedonobacteria</taxon>
        <taxon>Ktedonobacterales</taxon>
        <taxon>Ktedonobacteraceae</taxon>
        <taxon>Ktedonobacter</taxon>
    </lineage>
</organism>
<protein>
    <recommendedName>
        <fullName evidence="4">TraG P-loop domain-containing protein</fullName>
    </recommendedName>
</protein>
<dbReference type="RefSeq" id="WP_201375416.1">
    <property type="nucleotide sequence ID" value="NZ_BNJG01000003.1"/>
</dbReference>
<name>A0ABQ3V2Q6_9CHLR</name>
<dbReference type="PANTHER" id="PTHR30121">
    <property type="entry name" value="UNCHARACTERIZED PROTEIN YJGR-RELATED"/>
    <property type="match status" value="1"/>
</dbReference>
<dbReference type="PANTHER" id="PTHR30121:SF6">
    <property type="entry name" value="SLR6007 PROTEIN"/>
    <property type="match status" value="1"/>
</dbReference>
<dbReference type="InterPro" id="IPR027417">
    <property type="entry name" value="P-loop_NTPase"/>
</dbReference>
<dbReference type="InterPro" id="IPR051162">
    <property type="entry name" value="T4SS_component"/>
</dbReference>
<keyword evidence="3" id="KW-1185">Reference proteome</keyword>
<feature type="region of interest" description="Disordered" evidence="1">
    <location>
        <begin position="1"/>
        <end position="21"/>
    </location>
</feature>
<comment type="caution">
    <text evidence="2">The sequence shown here is derived from an EMBL/GenBank/DDBJ whole genome shotgun (WGS) entry which is preliminary data.</text>
</comment>
<reference evidence="2 3" key="1">
    <citation type="journal article" date="2021" name="Int. J. Syst. Evol. Microbiol.">
        <title>Reticulibacter mediterranei gen. nov., sp. nov., within the new family Reticulibacteraceae fam. nov., and Ktedonospora formicarum gen. nov., sp. nov., Ktedonobacter robiniae sp. nov., Dictyobacter formicarum sp. nov. and Dictyobacter arantiisoli sp. nov., belonging to the class Ktedonobacteria.</title>
        <authorList>
            <person name="Yabe S."/>
            <person name="Zheng Y."/>
            <person name="Wang C.M."/>
            <person name="Sakai Y."/>
            <person name="Abe K."/>
            <person name="Yokota A."/>
            <person name="Donadio S."/>
            <person name="Cavaletti L."/>
            <person name="Monciardini P."/>
        </authorList>
    </citation>
    <scope>NUCLEOTIDE SEQUENCE [LARGE SCALE GENOMIC DNA]</scope>
    <source>
        <strain evidence="2 3">SOSP1-30</strain>
    </source>
</reference>
<dbReference type="SUPFAM" id="SSF52540">
    <property type="entry name" value="P-loop containing nucleoside triphosphate hydrolases"/>
    <property type="match status" value="1"/>
</dbReference>
<accession>A0ABQ3V2Q6</accession>
<dbReference type="Gene3D" id="1.10.8.730">
    <property type="match status" value="1"/>
</dbReference>
<proteinExistence type="predicted"/>
<dbReference type="EMBL" id="BNJG01000003">
    <property type="protein sequence ID" value="GHO59208.1"/>
    <property type="molecule type" value="Genomic_DNA"/>
</dbReference>
<sequence length="958" mass="108070">MKTHLVIPKHTTKPTASKPRFGQKPRWVQEEIVKARAIAHNVLCLASETPGGFDYVTVLQVEGICYDLKGEEEQQLINELYQAFLASLPYDIQILWRVLPLDIQQYGAQFTLKESIVSHPGAPEPVIDADELQEPWEPVAADHATLLSHLGAQRTLLERSLYLLLRVEGTPRSQESVLQRWTQTSRSKRISQAEAFEQARMELNVRVREVSRLLSNMGLTVKQVEGMRALTRFYSSCLLLTRHQQAPLPDEVIESLGRPLDVTGWLARQKRSTTAAAYFFEQNPAEAQNTLLLSQAPGPAPRRKGRHSTQEPRIVGRDFTQLADLVSPAGISIERDCVRIEEEYARVVVVHHLPRRVHAGWLKPLADLDEPMEISFHIHPYQSAQMITQFRRRQMEFESSMLASRKGNTPDPHTQVAAADVASLITKLASGEERMLDVSMHILLRGTSRRELNERTRRLLSILQNMLLVARPALFEQEQAFCSCLPHVRNHLKSAGMLLNSRSASAMFPFLSNALYHSSGILEGVTPARDLVTFDAWSRDVPNANRIVLGPPGWGKSHAVKNGVLRLALKYAVAQKKARREREETPGTNFQAIIVDPEGEYGYLSRLFGGSVIRLAPGSAQHLNPFDLPTSQNSEHQQVEHGDRLADHVQKLHSLLDIMLADRTPDGAGRLSAEEKGLLDRALFETYRRVGITSDVRTHDRQVPLMRDLYQVLESGICGPDTSGLLQRLHRFVFGSLSGLFANQTNVNLDGRVLVFDIHDLETELRPVGLFLVSNFIWTQSFHSTIPRQVIIDEAATLMQYESGALFLEDFVRRARKHYIGVTVISQHPRIFEHSSIIANCAVHVLMRQDASTLDLMREMFKLSTHEVQILRRLGVGEALFLTNEKRLQLAFEASSLEHILASTNPRELAQWRDDPRYQHIDQLLEALHHPQGEPAILRAALCALAESGYPESEVRYA</sequence>
<evidence type="ECO:0000313" key="2">
    <source>
        <dbReference type="EMBL" id="GHO59208.1"/>
    </source>
</evidence>
<dbReference type="Proteomes" id="UP000654345">
    <property type="component" value="Unassembled WGS sequence"/>
</dbReference>
<gene>
    <name evidence="2" type="ORF">KSB_76830</name>
</gene>
<dbReference type="Gene3D" id="3.40.50.300">
    <property type="entry name" value="P-loop containing nucleotide triphosphate hydrolases"/>
    <property type="match status" value="1"/>
</dbReference>
<evidence type="ECO:0000256" key="1">
    <source>
        <dbReference type="SAM" id="MobiDB-lite"/>
    </source>
</evidence>
<evidence type="ECO:0000313" key="3">
    <source>
        <dbReference type="Proteomes" id="UP000654345"/>
    </source>
</evidence>